<keyword evidence="2" id="KW-1185">Reference proteome</keyword>
<dbReference type="RefSeq" id="YP_009603103.1">
    <property type="nucleotide sequence ID" value="NC_041948.1"/>
</dbReference>
<reference evidence="1 2" key="1">
    <citation type="submission" date="2015-11" db="EMBL/GenBank/DDBJ databases">
        <authorList>
            <person name="Aziz R.M."/>
            <person name="Carl E.L."/>
            <person name="Farooq M.A."/>
            <person name="Gal B."/>
            <person name="Garcia Martinez K."/>
            <person name="Mathew K.J."/>
            <person name="Obando D.J."/>
            <person name="Robinson K.M."/>
            <person name="Robinson M.D."/>
            <person name="Sanders L.M."/>
            <person name="Silva M.P."/>
            <person name="Tasnim L."/>
            <person name="Vo M."/>
            <person name="Vo Q.D."/>
            <person name="Simon S.E."/>
            <person name="Hughes L.E."/>
            <person name="Benjamin R.C."/>
            <person name="Bradley K.W."/>
            <person name="Asai D.J."/>
            <person name="Bowman C.A."/>
            <person name="Russell D.A."/>
            <person name="Pope W.H."/>
            <person name="Jacobs-Sera D."/>
            <person name="Hendrix R.W."/>
            <person name="Hatfull G.F."/>
        </authorList>
    </citation>
    <scope>NUCLEOTIDE SEQUENCE [LARGE SCALE GENOMIC DNA]</scope>
</reference>
<dbReference type="GeneID" id="40078972"/>
<evidence type="ECO:0000313" key="2">
    <source>
        <dbReference type="Proteomes" id="UP000222527"/>
    </source>
</evidence>
<proteinExistence type="predicted"/>
<dbReference type="KEGG" id="vg:40078972"/>
<evidence type="ECO:0008006" key="3">
    <source>
        <dbReference type="Google" id="ProtNLM"/>
    </source>
</evidence>
<accession>A0A0U4B1W0</accession>
<gene>
    <name evidence="1" type="primary">14</name>
    <name evidence="1" type="ORF">CIRCUM_14</name>
</gene>
<evidence type="ECO:0000313" key="1">
    <source>
        <dbReference type="EMBL" id="ALY08701.1"/>
    </source>
</evidence>
<organism evidence="1 2">
    <name type="scientific">Arthrobacter phage Circum</name>
    <dbReference type="NCBI Taxonomy" id="1772295"/>
    <lineage>
        <taxon>Viruses</taxon>
        <taxon>Duplodnaviria</taxon>
        <taxon>Heunggongvirae</taxon>
        <taxon>Uroviricota</taxon>
        <taxon>Caudoviricetes</taxon>
        <taxon>Mudcatvirus</taxon>
        <taxon>Mudcatvirus circum</taxon>
    </lineage>
</organism>
<dbReference type="OrthoDB" id="15699at10239"/>
<dbReference type="EMBL" id="KU160642">
    <property type="protein sequence ID" value="ALY08701.1"/>
    <property type="molecule type" value="Genomic_DNA"/>
</dbReference>
<sequence>MDRRLLLHEILTGLGAEKVYFQPPANVSMVYPCIVYKRDSADTQFADDTTYRYTKRYMVTVITDDPDSDIPDKLAQLSLCTFNRHYVSGNLNHDVFNLYF</sequence>
<protein>
    <recommendedName>
        <fullName evidence="3">Tail terminator</fullName>
    </recommendedName>
</protein>
<dbReference type="Proteomes" id="UP000222527">
    <property type="component" value="Segment"/>
</dbReference>
<name>A0A0U4B1W0_9CAUD</name>